<name>A0A1J5S4D8_9ZZZZ</name>
<dbReference type="SUPFAM" id="SSF53756">
    <property type="entry name" value="UDP-Glycosyltransferase/glycogen phosphorylase"/>
    <property type="match status" value="1"/>
</dbReference>
<dbReference type="EMBL" id="MLJW01000068">
    <property type="protein sequence ID" value="OIR03135.1"/>
    <property type="molecule type" value="Genomic_DNA"/>
</dbReference>
<reference evidence="2" key="1">
    <citation type="submission" date="2016-10" db="EMBL/GenBank/DDBJ databases">
        <title>Sequence of Gallionella enrichment culture.</title>
        <authorList>
            <person name="Poehlein A."/>
            <person name="Muehling M."/>
            <person name="Daniel R."/>
        </authorList>
    </citation>
    <scope>NUCLEOTIDE SEQUENCE</scope>
</reference>
<comment type="caution">
    <text evidence="2">The sequence shown here is derived from an EMBL/GenBank/DDBJ whole genome shotgun (WGS) entry which is preliminary data.</text>
</comment>
<gene>
    <name evidence="2" type="ORF">GALL_146540</name>
</gene>
<dbReference type="GO" id="GO:0004373">
    <property type="term" value="F:alpha-1,4-glucan glucosyltransferase (UDP-glucose donor) activity"/>
    <property type="evidence" value="ECO:0007669"/>
    <property type="project" value="UniProtKB-EC"/>
</dbReference>
<organism evidence="2">
    <name type="scientific">mine drainage metagenome</name>
    <dbReference type="NCBI Taxonomy" id="410659"/>
    <lineage>
        <taxon>unclassified sequences</taxon>
        <taxon>metagenomes</taxon>
        <taxon>ecological metagenomes</taxon>
    </lineage>
</organism>
<dbReference type="Pfam" id="PF00534">
    <property type="entry name" value="Glycos_transf_1"/>
    <property type="match status" value="1"/>
</dbReference>
<dbReference type="InterPro" id="IPR001296">
    <property type="entry name" value="Glyco_trans_1"/>
</dbReference>
<evidence type="ECO:0000259" key="1">
    <source>
        <dbReference type="Pfam" id="PF00534"/>
    </source>
</evidence>
<sequence length="394" mass="44083">MRQTKNVTTIPKLANIISSSNLRQVGVIYPGYGYERVSYALPVKETEFRRLVSWPIHRFERKGTFYKYTPIILGQKVDLIHTWNAIPLSNVPFIVSFENEIPRYLGKISKWQESLGLSLLNSNRCLSLLALSDIAATLARNKFLALGYPGIASKVSVFRGGVDVGSVCKENEFCSIVDRDGPLKILFIGGDIFPKGFVPAYLAIDNLIKKGANLNLVVVGQFRGNGYVLREHTPNPQEWAGILKDSDWVTHHERLPNKDVIKLMQECDVLIFPSYDESLGWAIIEAALLGMPTIATNVFAIPELVKHNATGYVIDINLGQQNRWQGIWSSGKQLTAELEIANENIRKGIENAISILLNNPALLNDWGRAAQKHMNQLYNIETAAVHLNLIYDGK</sequence>
<feature type="domain" description="Glycosyl transferase family 1" evidence="1">
    <location>
        <begin position="179"/>
        <end position="317"/>
    </location>
</feature>
<dbReference type="CDD" id="cd03801">
    <property type="entry name" value="GT4_PimA-like"/>
    <property type="match status" value="1"/>
</dbReference>
<proteinExistence type="predicted"/>
<dbReference type="PANTHER" id="PTHR12526">
    <property type="entry name" value="GLYCOSYLTRANSFERASE"/>
    <property type="match status" value="1"/>
</dbReference>
<accession>A0A1J5S4D8</accession>
<dbReference type="AlphaFoldDB" id="A0A1J5S4D8"/>
<keyword evidence="2" id="KW-0808">Transferase</keyword>
<dbReference type="Gene3D" id="3.40.50.2000">
    <property type="entry name" value="Glycogen Phosphorylase B"/>
    <property type="match status" value="1"/>
</dbReference>
<evidence type="ECO:0000313" key="2">
    <source>
        <dbReference type="EMBL" id="OIR03135.1"/>
    </source>
</evidence>
<protein>
    <submittedName>
        <fullName evidence="2">Glycogen synthase</fullName>
        <ecNumber evidence="2">2.4.1.11</ecNumber>
    </submittedName>
</protein>
<dbReference type="EC" id="2.4.1.11" evidence="2"/>
<keyword evidence="2" id="KW-0328">Glycosyltransferase</keyword>